<feature type="transmembrane region" description="Helical" evidence="2">
    <location>
        <begin position="193"/>
        <end position="212"/>
    </location>
</feature>
<dbReference type="EMBL" id="NXLQ01000066">
    <property type="protein sequence ID" value="RDU61255.1"/>
    <property type="molecule type" value="Genomic_DNA"/>
</dbReference>
<evidence type="ECO:0000313" key="4">
    <source>
        <dbReference type="Proteomes" id="UP000256379"/>
    </source>
</evidence>
<keyword evidence="4" id="KW-1185">Reference proteome</keyword>
<dbReference type="AlphaFoldDB" id="A0A3D8I8B4"/>
<reference evidence="3 4" key="1">
    <citation type="submission" date="2018-04" db="EMBL/GenBank/DDBJ databases">
        <title>Novel Campyloabacter and Helicobacter Species and Strains.</title>
        <authorList>
            <person name="Mannion A.J."/>
            <person name="Shen Z."/>
            <person name="Fox J.G."/>
        </authorList>
    </citation>
    <scope>NUCLEOTIDE SEQUENCE [LARGE SCALE GENOMIC DNA]</scope>
    <source>
        <strain evidence="3 4">MIT 17-337</strain>
    </source>
</reference>
<feature type="coiled-coil region" evidence="1">
    <location>
        <begin position="42"/>
        <end position="94"/>
    </location>
</feature>
<evidence type="ECO:0000256" key="1">
    <source>
        <dbReference type="SAM" id="Coils"/>
    </source>
</evidence>
<keyword evidence="2" id="KW-1133">Transmembrane helix</keyword>
<accession>A0A3D8I8B4</accession>
<keyword evidence="2" id="KW-0472">Membrane</keyword>
<feature type="non-terminal residue" evidence="3">
    <location>
        <position position="1"/>
    </location>
</feature>
<evidence type="ECO:0000256" key="2">
    <source>
        <dbReference type="SAM" id="Phobius"/>
    </source>
</evidence>
<feature type="transmembrane region" description="Helical" evidence="2">
    <location>
        <begin position="250"/>
        <end position="268"/>
    </location>
</feature>
<comment type="caution">
    <text evidence="3">The sequence shown here is derived from an EMBL/GenBank/DDBJ whole genome shotgun (WGS) entry which is preliminary data.</text>
</comment>
<evidence type="ECO:0000313" key="3">
    <source>
        <dbReference type="EMBL" id="RDU61255.1"/>
    </source>
</evidence>
<keyword evidence="2" id="KW-0812">Transmembrane</keyword>
<feature type="transmembrane region" description="Helical" evidence="2">
    <location>
        <begin position="224"/>
        <end position="244"/>
    </location>
</feature>
<protein>
    <submittedName>
        <fullName evidence="3">Uncharacterized protein</fullName>
    </submittedName>
</protein>
<keyword evidence="1" id="KW-0175">Coiled coil</keyword>
<proteinExistence type="predicted"/>
<sequence length="293" mass="33615">NDKRFFNTLETLKKEYNINTNDRVIVRLEVEYENAIPMDEAIEKLRNELYLIEAEVANMAREIMKNVNVREAYIRNIKEMSNQLLKEVEKEQDIHKRKILAKRLAQDANKFRNETMNDMRAKSTYFGRSIAEAMKKDGKPFEAMIEKKIKDLEYNKPFEQLTKQEQTKVFEEIIKSSGNSRQSVNLKIVGFKYLGRFLVIVSFGAFAYDMYISENKIKTFLSSGVSFGFGLAGGAGGGMVGYAICPFTGWFFVGCVGIMSVAGAYFGAELGDFIVNDYFSQEINDFLREHNLD</sequence>
<organism evidence="3 4">
    <name type="scientific">Helicobacter didelphidarum</name>
    <dbReference type="NCBI Taxonomy" id="2040648"/>
    <lineage>
        <taxon>Bacteria</taxon>
        <taxon>Pseudomonadati</taxon>
        <taxon>Campylobacterota</taxon>
        <taxon>Epsilonproteobacteria</taxon>
        <taxon>Campylobacterales</taxon>
        <taxon>Helicobacteraceae</taxon>
        <taxon>Helicobacter</taxon>
    </lineage>
</organism>
<dbReference type="Proteomes" id="UP000256379">
    <property type="component" value="Unassembled WGS sequence"/>
</dbReference>
<name>A0A3D8I8B4_9HELI</name>
<gene>
    <name evidence="3" type="ORF">CQA53_10415</name>
</gene>